<feature type="coiled-coil region" evidence="6">
    <location>
        <begin position="233"/>
        <end position="322"/>
    </location>
</feature>
<accession>A0ABQ6MW71</accession>
<dbReference type="Gene3D" id="1.25.40.20">
    <property type="entry name" value="Ankyrin repeat-containing domain"/>
    <property type="match status" value="1"/>
</dbReference>
<dbReference type="SUPFAM" id="SSF52540">
    <property type="entry name" value="P-loop containing nucleoside triphosphate hydrolases"/>
    <property type="match status" value="1"/>
</dbReference>
<feature type="repeat" description="ANK" evidence="5">
    <location>
        <begin position="614"/>
        <end position="647"/>
    </location>
</feature>
<proteinExistence type="predicted"/>
<keyword evidence="3" id="KW-0677">Repeat</keyword>
<dbReference type="SMART" id="SM00015">
    <property type="entry name" value="IQ"/>
    <property type="match status" value="3"/>
</dbReference>
<feature type="coiled-coil region" evidence="6">
    <location>
        <begin position="110"/>
        <end position="175"/>
    </location>
</feature>
<dbReference type="SMART" id="SM00248">
    <property type="entry name" value="ANK"/>
    <property type="match status" value="2"/>
</dbReference>
<feature type="coiled-coil region" evidence="6">
    <location>
        <begin position="418"/>
        <end position="445"/>
    </location>
</feature>
<dbReference type="PROSITE" id="PS50096">
    <property type="entry name" value="IQ"/>
    <property type="match status" value="3"/>
</dbReference>
<reference evidence="8 9" key="1">
    <citation type="journal article" date="2023" name="Commun. Biol.">
        <title>Genome analysis of Parmales, the sister group of diatoms, reveals the evolutionary specialization of diatoms from phago-mixotrophs to photoautotrophs.</title>
        <authorList>
            <person name="Ban H."/>
            <person name="Sato S."/>
            <person name="Yoshikawa S."/>
            <person name="Yamada K."/>
            <person name="Nakamura Y."/>
            <person name="Ichinomiya M."/>
            <person name="Sato N."/>
            <person name="Blanc-Mathieu R."/>
            <person name="Endo H."/>
            <person name="Kuwata A."/>
            <person name="Ogata H."/>
        </authorList>
    </citation>
    <scope>NUCLEOTIDE SEQUENCE [LARGE SCALE GENOMIC DNA]</scope>
</reference>
<feature type="repeat" description="ANK" evidence="5">
    <location>
        <begin position="581"/>
        <end position="613"/>
    </location>
</feature>
<dbReference type="SUPFAM" id="SSF47769">
    <property type="entry name" value="SAM/Pointed domain"/>
    <property type="match status" value="1"/>
</dbReference>
<keyword evidence="4" id="KW-0378">Hydrolase</keyword>
<dbReference type="InterPro" id="IPR013761">
    <property type="entry name" value="SAM/pointed_sf"/>
</dbReference>
<dbReference type="SUPFAM" id="SSF48403">
    <property type="entry name" value="Ankyrin repeat"/>
    <property type="match status" value="1"/>
</dbReference>
<comment type="subcellular location">
    <subcellularLocation>
        <location evidence="1">Cytoplasm</location>
    </subcellularLocation>
</comment>
<dbReference type="PROSITE" id="PS50297">
    <property type="entry name" value="ANK_REP_REGION"/>
    <property type="match status" value="1"/>
</dbReference>
<dbReference type="InterPro" id="IPR027417">
    <property type="entry name" value="P-loop_NTPase"/>
</dbReference>
<evidence type="ECO:0000256" key="3">
    <source>
        <dbReference type="ARBA" id="ARBA00022737"/>
    </source>
</evidence>
<comment type="caution">
    <text evidence="8">The sequence shown here is derived from an EMBL/GenBank/DDBJ whole genome shotgun (WGS) entry which is preliminary data.</text>
</comment>
<dbReference type="Pfam" id="PF00612">
    <property type="entry name" value="IQ"/>
    <property type="match status" value="2"/>
</dbReference>
<dbReference type="Pfam" id="PF12796">
    <property type="entry name" value="Ank_2"/>
    <property type="match status" value="1"/>
</dbReference>
<evidence type="ECO:0000256" key="6">
    <source>
        <dbReference type="SAM" id="Coils"/>
    </source>
</evidence>
<protein>
    <recommendedName>
        <fullName evidence="7">SAM domain-containing protein</fullName>
    </recommendedName>
</protein>
<keyword evidence="6" id="KW-0175">Coiled coil</keyword>
<evidence type="ECO:0000256" key="1">
    <source>
        <dbReference type="ARBA" id="ARBA00004496"/>
    </source>
</evidence>
<name>A0ABQ6MW71_9STRA</name>
<dbReference type="InterPro" id="IPR001660">
    <property type="entry name" value="SAM"/>
</dbReference>
<evidence type="ECO:0000256" key="5">
    <source>
        <dbReference type="PROSITE-ProRule" id="PRU00023"/>
    </source>
</evidence>
<keyword evidence="5" id="KW-0040">ANK repeat</keyword>
<feature type="non-terminal residue" evidence="8">
    <location>
        <position position="1"/>
    </location>
</feature>
<dbReference type="PANTHER" id="PTHR22998:SF1">
    <property type="entry name" value="NAD(+) HYDROLASE SARM1"/>
    <property type="match status" value="1"/>
</dbReference>
<dbReference type="Proteomes" id="UP001165060">
    <property type="component" value="Unassembled WGS sequence"/>
</dbReference>
<evidence type="ECO:0000313" key="9">
    <source>
        <dbReference type="Proteomes" id="UP001165060"/>
    </source>
</evidence>
<evidence type="ECO:0000256" key="2">
    <source>
        <dbReference type="ARBA" id="ARBA00022490"/>
    </source>
</evidence>
<dbReference type="PROSITE" id="PS50088">
    <property type="entry name" value="ANK_REPEAT"/>
    <property type="match status" value="2"/>
</dbReference>
<dbReference type="Pfam" id="PF00536">
    <property type="entry name" value="SAM_1"/>
    <property type="match status" value="1"/>
</dbReference>
<dbReference type="PANTHER" id="PTHR22998">
    <property type="entry name" value="SARM1"/>
    <property type="match status" value="1"/>
</dbReference>
<dbReference type="InterPro" id="IPR000048">
    <property type="entry name" value="IQ_motif_EF-hand-BS"/>
</dbReference>
<keyword evidence="9" id="KW-1185">Reference proteome</keyword>
<sequence>AISLTHISAPHRIVCQRVYRGHLGRKAAKRERDKLEEKRLRSVSAVKIQATWKMKCAREEYRKVRVHSLAAIEIQRLYRGRIGRKTASRRRKWEATEPGPERLKLGLALIEESKVAFERQQEEIDALHRAQNSAEARISHIHSELKDSEKELNVLERELQEIDQIESDLHELTHEKKLLQMGIEGAAGISSTGLGDDSQEVAGGSIASGSEFKGLSAEARRDAMKKKQTESYAMEMAIHIKKAEREKKKQELEAEFSTVFAEVERKKQQLDKLEVALADMEATRLRKDREFNRLQRNLMELLEEQKYELDSLREKGIELETATATSAAAATATAMKAKEHEKQSAAMYSQQEELMKFQFMSMSLTYFSSLNMLKQMREINSDTTSSAVSATAEAAAAAAAASAAANIPGVKGMKMGAGDIVEAAIETKQKELEAAEQAQKDAVTAKEVPFPKDVRYWSVDDVLRWLDKLALQQYKLAFKEASVDGEFLMELREQDLQQVLGMEHRLHVRKIIIQRDKLKPLNQREHQQMTVVVAEEKAEKVSRGLEAPSLDTVFSQARNGRLKRLEESLNAGFEIDTEDEKGNTLLIIASQNRMKRMIELLLTRNANINHQNSQGCTALHYAMVYDTEGEIGEFLISKGADDSIENKDGLSCYDGLGGEGPP</sequence>
<dbReference type="EMBL" id="BRYB01000608">
    <property type="protein sequence ID" value="GMI33884.1"/>
    <property type="molecule type" value="Genomic_DNA"/>
</dbReference>
<dbReference type="InterPro" id="IPR002110">
    <property type="entry name" value="Ankyrin_rpt"/>
</dbReference>
<gene>
    <name evidence="8" type="ORF">TeGR_g2791</name>
</gene>
<evidence type="ECO:0000256" key="4">
    <source>
        <dbReference type="ARBA" id="ARBA00022801"/>
    </source>
</evidence>
<keyword evidence="2" id="KW-0963">Cytoplasm</keyword>
<evidence type="ECO:0000313" key="8">
    <source>
        <dbReference type="EMBL" id="GMI33884.1"/>
    </source>
</evidence>
<feature type="domain" description="SAM" evidence="7">
    <location>
        <begin position="457"/>
        <end position="521"/>
    </location>
</feature>
<dbReference type="PROSITE" id="PS50105">
    <property type="entry name" value="SAM_DOMAIN"/>
    <property type="match status" value="1"/>
</dbReference>
<organism evidence="8 9">
    <name type="scientific">Tetraparma gracilis</name>
    <dbReference type="NCBI Taxonomy" id="2962635"/>
    <lineage>
        <taxon>Eukaryota</taxon>
        <taxon>Sar</taxon>
        <taxon>Stramenopiles</taxon>
        <taxon>Ochrophyta</taxon>
        <taxon>Bolidophyceae</taxon>
        <taxon>Parmales</taxon>
        <taxon>Triparmaceae</taxon>
        <taxon>Tetraparma</taxon>
    </lineage>
</organism>
<dbReference type="Gene3D" id="1.10.150.50">
    <property type="entry name" value="Transcription Factor, Ets-1"/>
    <property type="match status" value="1"/>
</dbReference>
<dbReference type="InterPro" id="IPR039184">
    <property type="entry name" value="SARM1"/>
</dbReference>
<evidence type="ECO:0000259" key="7">
    <source>
        <dbReference type="PROSITE" id="PS50105"/>
    </source>
</evidence>
<dbReference type="SMART" id="SM00454">
    <property type="entry name" value="SAM"/>
    <property type="match status" value="1"/>
</dbReference>
<dbReference type="Gene3D" id="1.20.5.190">
    <property type="match status" value="1"/>
</dbReference>
<dbReference type="InterPro" id="IPR036770">
    <property type="entry name" value="Ankyrin_rpt-contain_sf"/>
</dbReference>